<dbReference type="EMBL" id="WWEO01000044">
    <property type="protein sequence ID" value="NCD71291.1"/>
    <property type="molecule type" value="Genomic_DNA"/>
</dbReference>
<reference evidence="1" key="1">
    <citation type="submission" date="2020-01" db="EMBL/GenBank/DDBJ databases">
        <authorList>
            <person name="Seo Y.L."/>
        </authorList>
    </citation>
    <scope>NUCLEOTIDE SEQUENCE</scope>
    <source>
        <strain evidence="1">R11</strain>
    </source>
</reference>
<dbReference type="RefSeq" id="WP_166587257.1">
    <property type="nucleotide sequence ID" value="NZ_WWEO01000044.1"/>
</dbReference>
<accession>A0A966DVB0</accession>
<name>A0A966DVB0_9SPHI</name>
<dbReference type="Proteomes" id="UP000638732">
    <property type="component" value="Unassembled WGS sequence"/>
</dbReference>
<evidence type="ECO:0000313" key="2">
    <source>
        <dbReference type="Proteomes" id="UP000638732"/>
    </source>
</evidence>
<gene>
    <name evidence="1" type="ORF">GSY63_18135</name>
</gene>
<protein>
    <submittedName>
        <fullName evidence="1">Uncharacterized protein</fullName>
    </submittedName>
</protein>
<sequence>MLTLTNHTLEKIENLLKSAGYKVRYEKGNFKTGACLLQNSRMIVVNKFSNLEVKIQSLAELVRTTEIDQKLLDEKQLAFYQQIKQTELQL</sequence>
<reference evidence="1" key="2">
    <citation type="submission" date="2020-10" db="EMBL/GenBank/DDBJ databases">
        <title>Mucilaginibacter sp. nov., isolated from soil.</title>
        <authorList>
            <person name="Jeon C.O."/>
        </authorList>
    </citation>
    <scope>NUCLEOTIDE SEQUENCE</scope>
    <source>
        <strain evidence="1">R11</strain>
    </source>
</reference>
<organism evidence="1 2">
    <name type="scientific">Mucilaginibacter agri</name>
    <dbReference type="NCBI Taxonomy" id="2695265"/>
    <lineage>
        <taxon>Bacteria</taxon>
        <taxon>Pseudomonadati</taxon>
        <taxon>Bacteroidota</taxon>
        <taxon>Sphingobacteriia</taxon>
        <taxon>Sphingobacteriales</taxon>
        <taxon>Sphingobacteriaceae</taxon>
        <taxon>Mucilaginibacter</taxon>
    </lineage>
</organism>
<evidence type="ECO:0000313" key="1">
    <source>
        <dbReference type="EMBL" id="NCD71291.1"/>
    </source>
</evidence>
<comment type="caution">
    <text evidence="1">The sequence shown here is derived from an EMBL/GenBank/DDBJ whole genome shotgun (WGS) entry which is preliminary data.</text>
</comment>
<proteinExistence type="predicted"/>
<dbReference type="AlphaFoldDB" id="A0A966DVB0"/>
<keyword evidence="2" id="KW-1185">Reference proteome</keyword>